<evidence type="ECO:0000256" key="1">
    <source>
        <dbReference type="SAM" id="MobiDB-lite"/>
    </source>
</evidence>
<feature type="compositionally biased region" description="Basic and acidic residues" evidence="1">
    <location>
        <begin position="101"/>
        <end position="118"/>
    </location>
</feature>
<evidence type="ECO:0000313" key="3">
    <source>
        <dbReference type="Proteomes" id="UP000266841"/>
    </source>
</evidence>
<gene>
    <name evidence="2" type="ORF">THAOC_29101</name>
</gene>
<feature type="region of interest" description="Disordered" evidence="1">
    <location>
        <begin position="91"/>
        <end position="118"/>
    </location>
</feature>
<sequence>MRPGLNVRDARDSATYDTTAQKTLRLKLPGKRWSEERGHGGGRIRETRARIKRIALKVTWGPSQGHEVKNAPGAGTWSETPETHELKMMSLLKTQDPETELPGKRRSEERGHGGESGR</sequence>
<comment type="caution">
    <text evidence="2">The sequence shown here is derived from an EMBL/GenBank/DDBJ whole genome shotgun (WGS) entry which is preliminary data.</text>
</comment>
<dbReference type="AlphaFoldDB" id="K0RHI3"/>
<evidence type="ECO:0000313" key="2">
    <source>
        <dbReference type="EMBL" id="EJK51704.1"/>
    </source>
</evidence>
<dbReference type="Proteomes" id="UP000266841">
    <property type="component" value="Unassembled WGS sequence"/>
</dbReference>
<name>K0RHI3_THAOC</name>
<reference evidence="2 3" key="1">
    <citation type="journal article" date="2012" name="Genome Biol.">
        <title>Genome and low-iron response of an oceanic diatom adapted to chronic iron limitation.</title>
        <authorList>
            <person name="Lommer M."/>
            <person name="Specht M."/>
            <person name="Roy A.S."/>
            <person name="Kraemer L."/>
            <person name="Andreson R."/>
            <person name="Gutowska M.A."/>
            <person name="Wolf J."/>
            <person name="Bergner S.V."/>
            <person name="Schilhabel M.B."/>
            <person name="Klostermeier U.C."/>
            <person name="Beiko R.G."/>
            <person name="Rosenstiel P."/>
            <person name="Hippler M."/>
            <person name="Laroche J."/>
        </authorList>
    </citation>
    <scope>NUCLEOTIDE SEQUENCE [LARGE SCALE GENOMIC DNA]</scope>
    <source>
        <strain evidence="2 3">CCMP1005</strain>
    </source>
</reference>
<dbReference type="EMBL" id="AGNL01041175">
    <property type="protein sequence ID" value="EJK51704.1"/>
    <property type="molecule type" value="Genomic_DNA"/>
</dbReference>
<protein>
    <submittedName>
        <fullName evidence="2">Uncharacterized protein</fullName>
    </submittedName>
</protein>
<feature type="region of interest" description="Disordered" evidence="1">
    <location>
        <begin position="1"/>
        <end position="22"/>
    </location>
</feature>
<organism evidence="2 3">
    <name type="scientific">Thalassiosira oceanica</name>
    <name type="common">Marine diatom</name>
    <dbReference type="NCBI Taxonomy" id="159749"/>
    <lineage>
        <taxon>Eukaryota</taxon>
        <taxon>Sar</taxon>
        <taxon>Stramenopiles</taxon>
        <taxon>Ochrophyta</taxon>
        <taxon>Bacillariophyta</taxon>
        <taxon>Coscinodiscophyceae</taxon>
        <taxon>Thalassiosirophycidae</taxon>
        <taxon>Thalassiosirales</taxon>
        <taxon>Thalassiosiraceae</taxon>
        <taxon>Thalassiosira</taxon>
    </lineage>
</organism>
<keyword evidence="3" id="KW-1185">Reference proteome</keyword>
<accession>K0RHI3</accession>
<proteinExistence type="predicted"/>